<dbReference type="EMBL" id="LMWP01000063">
    <property type="protein sequence ID" value="KUN16092.1"/>
    <property type="molecule type" value="Genomic_DNA"/>
</dbReference>
<keyword evidence="3" id="KW-1185">Reference proteome</keyword>
<reference evidence="2 3" key="1">
    <citation type="submission" date="2015-10" db="EMBL/GenBank/DDBJ databases">
        <title>Draft genome sequence of Streptomyces corchorusii DSM 40340, type strain for the species Streptomyces corchorusii.</title>
        <authorList>
            <person name="Ruckert C."/>
            <person name="Winkler A."/>
            <person name="Kalinowski J."/>
            <person name="Kampfer P."/>
            <person name="Glaeser S."/>
        </authorList>
    </citation>
    <scope>NUCLEOTIDE SEQUENCE [LARGE SCALE GENOMIC DNA]</scope>
    <source>
        <strain evidence="2 3">DSM 40340</strain>
    </source>
</reference>
<feature type="region of interest" description="Disordered" evidence="1">
    <location>
        <begin position="109"/>
        <end position="133"/>
    </location>
</feature>
<dbReference type="AlphaFoldDB" id="A0A124HJD8"/>
<evidence type="ECO:0000313" key="3">
    <source>
        <dbReference type="Proteomes" id="UP000053398"/>
    </source>
</evidence>
<organism evidence="2 3">
    <name type="scientific">Streptomyces corchorusii</name>
    <name type="common">Streptomyces chibaensis</name>
    <dbReference type="NCBI Taxonomy" id="1903"/>
    <lineage>
        <taxon>Bacteria</taxon>
        <taxon>Bacillati</taxon>
        <taxon>Actinomycetota</taxon>
        <taxon>Actinomycetes</taxon>
        <taxon>Kitasatosporales</taxon>
        <taxon>Streptomycetaceae</taxon>
        <taxon>Streptomyces</taxon>
    </lineage>
</organism>
<accession>A0A124HJD8</accession>
<comment type="caution">
    <text evidence="2">The sequence shown here is derived from an EMBL/GenBank/DDBJ whole genome shotgun (WGS) entry which is preliminary data.</text>
</comment>
<gene>
    <name evidence="2" type="ORF">AQJ11_41170</name>
</gene>
<evidence type="ECO:0000313" key="2">
    <source>
        <dbReference type="EMBL" id="KUN16092.1"/>
    </source>
</evidence>
<evidence type="ECO:0000256" key="1">
    <source>
        <dbReference type="SAM" id="MobiDB-lite"/>
    </source>
</evidence>
<sequence>MVFGCSRAGDAFAQRTEGALPVMHDFGHPVTEVSPAGVGRPAQVGDRQVRGVREMVEVAFGEPAQRLAALGGEGEDRAGTLVGRGFGRLGWGRCLSSTIDAMMPVTDGDGGVLPGDAEGGGDEVQVREDGLLP</sequence>
<name>A0A124HJD8_STRCK</name>
<dbReference type="Proteomes" id="UP000053398">
    <property type="component" value="Unassembled WGS sequence"/>
</dbReference>
<feature type="compositionally biased region" description="Basic and acidic residues" evidence="1">
    <location>
        <begin position="124"/>
        <end position="133"/>
    </location>
</feature>
<proteinExistence type="predicted"/>
<protein>
    <submittedName>
        <fullName evidence="2">Uncharacterized protein</fullName>
    </submittedName>
</protein>